<dbReference type="CDD" id="cd00067">
    <property type="entry name" value="GAL4"/>
    <property type="match status" value="1"/>
</dbReference>
<keyword evidence="6" id="KW-0804">Transcription</keyword>
<evidence type="ECO:0000256" key="7">
    <source>
        <dbReference type="ARBA" id="ARBA00023242"/>
    </source>
</evidence>
<feature type="domain" description="Zn(2)-C6 fungal-type" evidence="9">
    <location>
        <begin position="70"/>
        <end position="100"/>
    </location>
</feature>
<dbReference type="SUPFAM" id="SSF57701">
    <property type="entry name" value="Zn2/Cys6 DNA-binding domain"/>
    <property type="match status" value="1"/>
</dbReference>
<comment type="subcellular location">
    <subcellularLocation>
        <location evidence="1">Nucleus</location>
    </subcellularLocation>
</comment>
<dbReference type="GO" id="GO:0006351">
    <property type="term" value="P:DNA-templated transcription"/>
    <property type="evidence" value="ECO:0007669"/>
    <property type="project" value="InterPro"/>
</dbReference>
<accession>A0AAV9X2X6</accession>
<keyword evidence="2" id="KW-0479">Metal-binding</keyword>
<dbReference type="PROSITE" id="PS50048">
    <property type="entry name" value="ZN2_CY6_FUNGAL_2"/>
    <property type="match status" value="1"/>
</dbReference>
<dbReference type="GO" id="GO:0043565">
    <property type="term" value="F:sequence-specific DNA binding"/>
    <property type="evidence" value="ECO:0007669"/>
    <property type="project" value="TreeGrafter"/>
</dbReference>
<dbReference type="AlphaFoldDB" id="A0AAV9X2X6"/>
<keyword evidence="11" id="KW-1185">Reference proteome</keyword>
<dbReference type="PROSITE" id="PS00463">
    <property type="entry name" value="ZN2_CY6_FUNGAL_1"/>
    <property type="match status" value="1"/>
</dbReference>
<evidence type="ECO:0000313" key="11">
    <source>
        <dbReference type="Proteomes" id="UP001365542"/>
    </source>
</evidence>
<dbReference type="GO" id="GO:0005634">
    <property type="term" value="C:nucleus"/>
    <property type="evidence" value="ECO:0007669"/>
    <property type="project" value="UniProtKB-SubCell"/>
</dbReference>
<protein>
    <recommendedName>
        <fullName evidence="9">Zn(2)-C6 fungal-type domain-containing protein</fullName>
    </recommendedName>
</protein>
<proteinExistence type="predicted"/>
<dbReference type="SMART" id="SM00066">
    <property type="entry name" value="GAL4"/>
    <property type="match status" value="1"/>
</dbReference>
<evidence type="ECO:0000256" key="2">
    <source>
        <dbReference type="ARBA" id="ARBA00022723"/>
    </source>
</evidence>
<sequence>MQRRGSELFTTAEKVAAATPVFMNTPPATPASLPPRSSSDQASSTSAQSNPQPDPQMASPISSMGAKPVACVRCKQKKIKCDGKSPSCSACVRAKEQCLIPDMVTGRAYPRGYIEHLENRVSELQSIIDTRLREARITQNRQTSFSSIHTNSTTTSDPFTPGKRSSATTITPQYADFTLSPKEEAQADLALARLLVQTLHLKDHGPCISKLSYLVSNDSSSAAQSTTKAAPLPPQSMSHSLINLYLQNEHRCFPFLSQEEIYAALRRVYNHVSVPSIGDPSSQDYFQTFMIFAIGSLSHTDGEQDPTSTGFTYYNSALHYVAKLSLMSGISAIQNLLLLCIFSLNAKISQDAWRLSRRALHICIQDELHLSRTKKGSSLRKSKEEGRMEQLKQRIFWSCYCLNRITSNLVYDRPPSIPEAEIDIEQPPATEQTFSSPPPEHLKDKKSLLSNLANLYHISTVAFTSFNSNPPKGDITEKLKKCIEEFLDDNQHVLRHSHSSYGESNQQQDQDNDLPVYVKLSYGAHPMLIFQWAVTSLIASKDGITTDIEAIALNYCIETISFITETTRKNRRCANSRISFIIALRTLFVVLSVLLAPNVEGTSEVEIPGETKLVSEKLDRAIVYGVEFLVSFGKRFGHANSFITALVLALRYGIFERERRELARENGKDVYSDTRRFALEKGKGKQIQSEDMDVDERLGNNVPHQPLDNEDDESPFLISNDEYSDIIPRVATRYPKLFNLFEELNLQDLPLNLDLTRLTSTPEVPGWAFKKFKASAPDLEVLCKQVIWRLKVQYGIGDIEGQVHAFDVRLGSTRPVEPWPQIGVGSAFNDAGQQVVPGEGDVEMGGVEGPEGYQPISGWMGGGFGGEGWGMPKMDVDFSGFETNIVTFD</sequence>
<dbReference type="PANTHER" id="PTHR47782:SF12">
    <property type="entry name" value="ZN(II)2CYS6 TRANSCRIPTION FACTOR (EUROFUNG)"/>
    <property type="match status" value="1"/>
</dbReference>
<dbReference type="Proteomes" id="UP001365542">
    <property type="component" value="Unassembled WGS sequence"/>
</dbReference>
<dbReference type="CDD" id="cd12148">
    <property type="entry name" value="fungal_TF_MHR"/>
    <property type="match status" value="1"/>
</dbReference>
<organism evidence="10 11">
    <name type="scientific">Orbilia ellipsospora</name>
    <dbReference type="NCBI Taxonomy" id="2528407"/>
    <lineage>
        <taxon>Eukaryota</taxon>
        <taxon>Fungi</taxon>
        <taxon>Dikarya</taxon>
        <taxon>Ascomycota</taxon>
        <taxon>Pezizomycotina</taxon>
        <taxon>Orbiliomycetes</taxon>
        <taxon>Orbiliales</taxon>
        <taxon>Orbiliaceae</taxon>
        <taxon>Orbilia</taxon>
    </lineage>
</organism>
<dbReference type="PANTHER" id="PTHR47782">
    <property type="entry name" value="ZN(II)2CYS6 TRANSCRIPTION FACTOR (EUROFUNG)-RELATED"/>
    <property type="match status" value="1"/>
</dbReference>
<dbReference type="Pfam" id="PF00172">
    <property type="entry name" value="Zn_clus"/>
    <property type="match status" value="1"/>
</dbReference>
<dbReference type="Pfam" id="PF04082">
    <property type="entry name" value="Fungal_trans"/>
    <property type="match status" value="1"/>
</dbReference>
<evidence type="ECO:0000313" key="10">
    <source>
        <dbReference type="EMBL" id="KAK6533752.1"/>
    </source>
</evidence>
<evidence type="ECO:0000256" key="3">
    <source>
        <dbReference type="ARBA" id="ARBA00022833"/>
    </source>
</evidence>
<evidence type="ECO:0000256" key="1">
    <source>
        <dbReference type="ARBA" id="ARBA00004123"/>
    </source>
</evidence>
<evidence type="ECO:0000259" key="9">
    <source>
        <dbReference type="PROSITE" id="PS50048"/>
    </source>
</evidence>
<dbReference type="InterPro" id="IPR001138">
    <property type="entry name" value="Zn2Cys6_DnaBD"/>
</dbReference>
<evidence type="ECO:0000256" key="8">
    <source>
        <dbReference type="SAM" id="MobiDB-lite"/>
    </source>
</evidence>
<keyword evidence="4" id="KW-0805">Transcription regulation</keyword>
<dbReference type="Gene3D" id="4.10.240.10">
    <property type="entry name" value="Zn(2)-C6 fungal-type DNA-binding domain"/>
    <property type="match status" value="1"/>
</dbReference>
<feature type="region of interest" description="Disordered" evidence="8">
    <location>
        <begin position="1"/>
        <end position="63"/>
    </location>
</feature>
<dbReference type="SMART" id="SM00906">
    <property type="entry name" value="Fungal_trans"/>
    <property type="match status" value="1"/>
</dbReference>
<reference evidence="10 11" key="1">
    <citation type="submission" date="2019-10" db="EMBL/GenBank/DDBJ databases">
        <authorList>
            <person name="Palmer J.M."/>
        </authorList>
    </citation>
    <scope>NUCLEOTIDE SEQUENCE [LARGE SCALE GENOMIC DNA]</scope>
    <source>
        <strain evidence="10 11">TWF694</strain>
    </source>
</reference>
<comment type="caution">
    <text evidence="10">The sequence shown here is derived from an EMBL/GenBank/DDBJ whole genome shotgun (WGS) entry which is preliminary data.</text>
</comment>
<name>A0AAV9X2X6_9PEZI</name>
<evidence type="ECO:0000256" key="6">
    <source>
        <dbReference type="ARBA" id="ARBA00023163"/>
    </source>
</evidence>
<dbReference type="InterPro" id="IPR036864">
    <property type="entry name" value="Zn2-C6_fun-type_DNA-bd_sf"/>
</dbReference>
<evidence type="ECO:0000256" key="4">
    <source>
        <dbReference type="ARBA" id="ARBA00023015"/>
    </source>
</evidence>
<dbReference type="InterPro" id="IPR052202">
    <property type="entry name" value="Yeast_MetPath_Reg"/>
</dbReference>
<keyword evidence="3" id="KW-0862">Zinc</keyword>
<dbReference type="InterPro" id="IPR007219">
    <property type="entry name" value="XnlR_reg_dom"/>
</dbReference>
<keyword evidence="7" id="KW-0539">Nucleus</keyword>
<feature type="region of interest" description="Disordered" evidence="8">
    <location>
        <begin position="147"/>
        <end position="167"/>
    </location>
</feature>
<dbReference type="GO" id="GO:0000981">
    <property type="term" value="F:DNA-binding transcription factor activity, RNA polymerase II-specific"/>
    <property type="evidence" value="ECO:0007669"/>
    <property type="project" value="InterPro"/>
</dbReference>
<evidence type="ECO:0000256" key="5">
    <source>
        <dbReference type="ARBA" id="ARBA00023125"/>
    </source>
</evidence>
<dbReference type="GO" id="GO:0008270">
    <property type="term" value="F:zinc ion binding"/>
    <property type="evidence" value="ECO:0007669"/>
    <property type="project" value="InterPro"/>
</dbReference>
<gene>
    <name evidence="10" type="ORF">TWF694_002683</name>
</gene>
<dbReference type="GO" id="GO:0045944">
    <property type="term" value="P:positive regulation of transcription by RNA polymerase II"/>
    <property type="evidence" value="ECO:0007669"/>
    <property type="project" value="TreeGrafter"/>
</dbReference>
<feature type="compositionally biased region" description="Low complexity" evidence="8">
    <location>
        <begin position="37"/>
        <end position="49"/>
    </location>
</feature>
<dbReference type="EMBL" id="JAVHJO010000011">
    <property type="protein sequence ID" value="KAK6533752.1"/>
    <property type="molecule type" value="Genomic_DNA"/>
</dbReference>
<keyword evidence="5" id="KW-0238">DNA-binding</keyword>